<keyword evidence="1" id="KW-0732">Signal</keyword>
<dbReference type="Proteomes" id="UP000295390">
    <property type="component" value="Unassembled WGS sequence"/>
</dbReference>
<evidence type="ECO:0000256" key="1">
    <source>
        <dbReference type="SAM" id="SignalP"/>
    </source>
</evidence>
<name>A0A4R6TJ82_9FLAO</name>
<evidence type="ECO:0000313" key="3">
    <source>
        <dbReference type="Proteomes" id="UP000295390"/>
    </source>
</evidence>
<keyword evidence="3" id="KW-1185">Reference proteome</keyword>
<reference evidence="2 3" key="1">
    <citation type="submission" date="2019-03" db="EMBL/GenBank/DDBJ databases">
        <title>Genomic Encyclopedia of Type Strains, Phase III (KMG-III): the genomes of soil and plant-associated and newly described type strains.</title>
        <authorList>
            <person name="Whitman W."/>
        </authorList>
    </citation>
    <scope>NUCLEOTIDE SEQUENCE [LARGE SCALE GENOMIC DNA]</scope>
    <source>
        <strain evidence="2 3">CECT 8283</strain>
    </source>
</reference>
<feature type="chain" id="PRO_5020344600" evidence="1">
    <location>
        <begin position="23"/>
        <end position="292"/>
    </location>
</feature>
<organism evidence="2 3">
    <name type="scientific">Tenacibaculum caenipelagi</name>
    <dbReference type="NCBI Taxonomy" id="1325435"/>
    <lineage>
        <taxon>Bacteria</taxon>
        <taxon>Pseudomonadati</taxon>
        <taxon>Bacteroidota</taxon>
        <taxon>Flavobacteriia</taxon>
        <taxon>Flavobacteriales</taxon>
        <taxon>Flavobacteriaceae</taxon>
        <taxon>Tenacibaculum</taxon>
    </lineage>
</organism>
<gene>
    <name evidence="2" type="ORF">DFQ07_1768</name>
</gene>
<protein>
    <submittedName>
        <fullName evidence="2">Uncharacterized protein</fullName>
    </submittedName>
</protein>
<feature type="signal peptide" evidence="1">
    <location>
        <begin position="1"/>
        <end position="22"/>
    </location>
</feature>
<comment type="caution">
    <text evidence="2">The sequence shown here is derived from an EMBL/GenBank/DDBJ whole genome shotgun (WGS) entry which is preliminary data.</text>
</comment>
<accession>A0A4R6TJ82</accession>
<dbReference type="AlphaFoldDB" id="A0A4R6TJ82"/>
<dbReference type="EMBL" id="SNYH01000003">
    <property type="protein sequence ID" value="TDQ27911.1"/>
    <property type="molecule type" value="Genomic_DNA"/>
</dbReference>
<evidence type="ECO:0000313" key="2">
    <source>
        <dbReference type="EMBL" id="TDQ27911.1"/>
    </source>
</evidence>
<sequence>MIKTLKHINILLLFLIFSCSNNKTKLNDNNNLAQNIDTIRYSYDGFNNGSRLDLLSDGRFINENYVFGCTGGGEREKVFGTYKMDNINLKLSPKTIELTEYPIEYPFDRKSKPKTTNINYGVDSLKIKTEFQIVTWENNKYLLSSFYDYGWSLEKENDYIRFANHLNVGLEPSTNGMYLSKKSKDSIKSEFNLKQIPEKWQEFFLTQPISAKIKSFKKITDPYDNENYWWEIELDKGKNDKMNNRLSMTTKDDMIFLEIDSVLTNRSFGVYRLPDFDHKKYPIGTELRTKWK</sequence>
<dbReference type="PROSITE" id="PS51257">
    <property type="entry name" value="PROKAR_LIPOPROTEIN"/>
    <property type="match status" value="1"/>
</dbReference>
<proteinExistence type="predicted"/>